<name>A0A1R3G4D7_9ROSI</name>
<reference evidence="2" key="1">
    <citation type="submission" date="2013-09" db="EMBL/GenBank/DDBJ databases">
        <title>Corchorus olitorius genome sequencing.</title>
        <authorList>
            <person name="Alam M."/>
            <person name="Haque M.S."/>
            <person name="Islam M.S."/>
            <person name="Emdad E.M."/>
            <person name="Islam M.M."/>
            <person name="Ahmed B."/>
            <person name="Halim A."/>
            <person name="Hossen Q.M.M."/>
            <person name="Hossain M.Z."/>
            <person name="Ahmed R."/>
            <person name="Khan M.M."/>
            <person name="Islam R."/>
            <person name="Rashid M.M."/>
            <person name="Khan S.A."/>
            <person name="Rahman M.S."/>
            <person name="Alam M."/>
            <person name="Yahiya A.S."/>
            <person name="Khan M.S."/>
            <person name="Azam M.S."/>
            <person name="Haque T."/>
            <person name="Lashkar M.Z.H."/>
            <person name="Akhand A.I."/>
            <person name="Morshed G."/>
            <person name="Roy S."/>
            <person name="Uddin K.S."/>
            <person name="Rabeya T."/>
            <person name="Hossain A.S."/>
            <person name="Chowdhury A."/>
            <person name="Snigdha A.R."/>
            <person name="Mortoza M.S."/>
            <person name="Matin S.A."/>
            <person name="Hoque S.M.E."/>
            <person name="Islam M.K."/>
            <person name="Roy D.K."/>
            <person name="Haider R."/>
            <person name="Moosa M.M."/>
            <person name="Elias S.M."/>
            <person name="Hasan A.M."/>
            <person name="Jahan S."/>
            <person name="Shafiuddin M."/>
            <person name="Mahmood N."/>
            <person name="Shommy N.S."/>
        </authorList>
    </citation>
    <scope>NUCLEOTIDE SEQUENCE [LARGE SCALE GENOMIC DNA]</scope>
    <source>
        <strain evidence="2">cv. O-4</strain>
    </source>
</reference>
<dbReference type="EMBL" id="AWUE01023730">
    <property type="protein sequence ID" value="OMO52907.1"/>
    <property type="molecule type" value="Genomic_DNA"/>
</dbReference>
<protein>
    <submittedName>
        <fullName evidence="1">Uncharacterized protein</fullName>
    </submittedName>
</protein>
<keyword evidence="2" id="KW-1185">Reference proteome</keyword>
<sequence length="42" mass="4805">MEEVKKMRMWRSELADELAKVTISLCCPTKTVLSSFEVISTL</sequence>
<comment type="caution">
    <text evidence="1">The sequence shown here is derived from an EMBL/GenBank/DDBJ whole genome shotgun (WGS) entry which is preliminary data.</text>
</comment>
<evidence type="ECO:0000313" key="1">
    <source>
        <dbReference type="EMBL" id="OMO52907.1"/>
    </source>
</evidence>
<gene>
    <name evidence="1" type="ORF">COLO4_36914</name>
</gene>
<proteinExistence type="predicted"/>
<dbReference type="AlphaFoldDB" id="A0A1R3G4D7"/>
<dbReference type="Proteomes" id="UP000187203">
    <property type="component" value="Unassembled WGS sequence"/>
</dbReference>
<evidence type="ECO:0000313" key="2">
    <source>
        <dbReference type="Proteomes" id="UP000187203"/>
    </source>
</evidence>
<accession>A0A1R3G4D7</accession>
<organism evidence="1 2">
    <name type="scientific">Corchorus olitorius</name>
    <dbReference type="NCBI Taxonomy" id="93759"/>
    <lineage>
        <taxon>Eukaryota</taxon>
        <taxon>Viridiplantae</taxon>
        <taxon>Streptophyta</taxon>
        <taxon>Embryophyta</taxon>
        <taxon>Tracheophyta</taxon>
        <taxon>Spermatophyta</taxon>
        <taxon>Magnoliopsida</taxon>
        <taxon>eudicotyledons</taxon>
        <taxon>Gunneridae</taxon>
        <taxon>Pentapetalae</taxon>
        <taxon>rosids</taxon>
        <taxon>malvids</taxon>
        <taxon>Malvales</taxon>
        <taxon>Malvaceae</taxon>
        <taxon>Grewioideae</taxon>
        <taxon>Apeibeae</taxon>
        <taxon>Corchorus</taxon>
    </lineage>
</organism>